<gene>
    <name evidence="1" type="ORF">BST85_05090</name>
</gene>
<reference evidence="1 2" key="1">
    <citation type="submission" date="2016-11" db="EMBL/GenBank/DDBJ databases">
        <title>Trade-off between light-utilization and light-protection in marine flavobacteria.</title>
        <authorList>
            <person name="Kumagai Y."/>
        </authorList>
    </citation>
    <scope>NUCLEOTIDE SEQUENCE [LARGE SCALE GENOMIC DNA]</scope>
    <source>
        <strain evidence="1 2">NBRC 107741</strain>
    </source>
</reference>
<dbReference type="RefSeq" id="WP_104812271.1">
    <property type="nucleotide sequence ID" value="NZ_MQUB01000001.1"/>
</dbReference>
<dbReference type="OrthoDB" id="1375201at2"/>
<sequence length="157" mass="18159">MNDKQNIFNKIDEAIQLRPLELEPDLADLTDYPGVPNWHDYESKIWEIGEDIRQIHLSNNKLRRDTEINSWIADFCLDNRSKRGRQSFLSCLENVHAKGQAEKVALLVKDPYVDGQAISCLLKMRVPGYGNLIAFHLGNDTTWIKNLAKKYIERYGV</sequence>
<proteinExistence type="predicted"/>
<comment type="caution">
    <text evidence="1">The sequence shown here is derived from an EMBL/GenBank/DDBJ whole genome shotgun (WGS) entry which is preliminary data.</text>
</comment>
<dbReference type="EMBL" id="MQUB01000001">
    <property type="protein sequence ID" value="PQB04343.1"/>
    <property type="molecule type" value="Genomic_DNA"/>
</dbReference>
<organism evidence="1 2">
    <name type="scientific">Aureitalea marina</name>
    <dbReference type="NCBI Taxonomy" id="930804"/>
    <lineage>
        <taxon>Bacteria</taxon>
        <taxon>Pseudomonadati</taxon>
        <taxon>Bacteroidota</taxon>
        <taxon>Flavobacteriia</taxon>
        <taxon>Flavobacteriales</taxon>
        <taxon>Flavobacteriaceae</taxon>
        <taxon>Aureitalea</taxon>
    </lineage>
</organism>
<keyword evidence="2" id="KW-1185">Reference proteome</keyword>
<evidence type="ECO:0000313" key="1">
    <source>
        <dbReference type="EMBL" id="PQB04343.1"/>
    </source>
</evidence>
<name>A0A2S7KP47_9FLAO</name>
<dbReference type="AlphaFoldDB" id="A0A2S7KP47"/>
<protein>
    <submittedName>
        <fullName evidence="1">Uncharacterized protein</fullName>
    </submittedName>
</protein>
<accession>A0A2S7KP47</accession>
<dbReference type="Proteomes" id="UP000239800">
    <property type="component" value="Unassembled WGS sequence"/>
</dbReference>
<evidence type="ECO:0000313" key="2">
    <source>
        <dbReference type="Proteomes" id="UP000239800"/>
    </source>
</evidence>